<gene>
    <name evidence="10" type="ORF">AUK40_01930</name>
</gene>
<dbReference type="PANTHER" id="PTHR48111:SF1">
    <property type="entry name" value="TWO-COMPONENT RESPONSE REGULATOR ORR33"/>
    <property type="match status" value="1"/>
</dbReference>
<dbReference type="SMART" id="SM00862">
    <property type="entry name" value="Trans_reg_C"/>
    <property type="match status" value="1"/>
</dbReference>
<dbReference type="EMBL" id="MNZT01000037">
    <property type="protein sequence ID" value="OIP98125.1"/>
    <property type="molecule type" value="Genomic_DNA"/>
</dbReference>
<evidence type="ECO:0000256" key="3">
    <source>
        <dbReference type="ARBA" id="ARBA00023015"/>
    </source>
</evidence>
<evidence type="ECO:0008006" key="12">
    <source>
        <dbReference type="Google" id="ProtNLM"/>
    </source>
</evidence>
<protein>
    <recommendedName>
        <fullName evidence="12">DNA-binding response regulator</fullName>
    </recommendedName>
</protein>
<dbReference type="GO" id="GO:0000156">
    <property type="term" value="F:phosphorelay response regulator activity"/>
    <property type="evidence" value="ECO:0007669"/>
    <property type="project" value="TreeGrafter"/>
</dbReference>
<dbReference type="PANTHER" id="PTHR48111">
    <property type="entry name" value="REGULATOR OF RPOS"/>
    <property type="match status" value="1"/>
</dbReference>
<evidence type="ECO:0000256" key="2">
    <source>
        <dbReference type="ARBA" id="ARBA00023012"/>
    </source>
</evidence>
<feature type="domain" description="OmpR/PhoB-type" evidence="9">
    <location>
        <begin position="125"/>
        <end position="223"/>
    </location>
</feature>
<dbReference type="Gene3D" id="3.40.50.2300">
    <property type="match status" value="1"/>
</dbReference>
<evidence type="ECO:0000256" key="5">
    <source>
        <dbReference type="ARBA" id="ARBA00023163"/>
    </source>
</evidence>
<evidence type="ECO:0000256" key="7">
    <source>
        <dbReference type="PROSITE-ProRule" id="PRU01091"/>
    </source>
</evidence>
<dbReference type="SUPFAM" id="SSF52172">
    <property type="entry name" value="CheY-like"/>
    <property type="match status" value="1"/>
</dbReference>
<evidence type="ECO:0000313" key="10">
    <source>
        <dbReference type="EMBL" id="OIP98125.1"/>
    </source>
</evidence>
<dbReference type="PROSITE" id="PS50110">
    <property type="entry name" value="RESPONSE_REGULATORY"/>
    <property type="match status" value="1"/>
</dbReference>
<feature type="domain" description="Response regulatory" evidence="8">
    <location>
        <begin position="2"/>
        <end position="116"/>
    </location>
</feature>
<evidence type="ECO:0000256" key="6">
    <source>
        <dbReference type="PROSITE-ProRule" id="PRU00169"/>
    </source>
</evidence>
<dbReference type="InterPro" id="IPR001789">
    <property type="entry name" value="Sig_transdc_resp-reg_receiver"/>
</dbReference>
<keyword evidence="1 6" id="KW-0597">Phosphoprotein</keyword>
<reference evidence="10 11" key="1">
    <citation type="journal article" date="2016" name="Environ. Microbiol.">
        <title>Genomic resolution of a cold subsurface aquifer community provides metabolic insights for novel microbes adapted to high CO concentrations.</title>
        <authorList>
            <person name="Probst A.J."/>
            <person name="Castelle C.J."/>
            <person name="Singh A."/>
            <person name="Brown C.T."/>
            <person name="Anantharaman K."/>
            <person name="Sharon I."/>
            <person name="Hug L.A."/>
            <person name="Burstein D."/>
            <person name="Emerson J.B."/>
            <person name="Thomas B.C."/>
            <person name="Banfield J.F."/>
        </authorList>
    </citation>
    <scope>NUCLEOTIDE SEQUENCE [LARGE SCALE GENOMIC DNA]</scope>
    <source>
        <strain evidence="10">CG2_30_54_11</strain>
    </source>
</reference>
<dbReference type="GO" id="GO:0000976">
    <property type="term" value="F:transcription cis-regulatory region binding"/>
    <property type="evidence" value="ECO:0007669"/>
    <property type="project" value="TreeGrafter"/>
</dbReference>
<dbReference type="FunFam" id="3.40.50.2300:FF:000001">
    <property type="entry name" value="DNA-binding response regulator PhoB"/>
    <property type="match status" value="1"/>
</dbReference>
<dbReference type="PROSITE" id="PS51755">
    <property type="entry name" value="OMPR_PHOB"/>
    <property type="match status" value="1"/>
</dbReference>
<dbReference type="InterPro" id="IPR011006">
    <property type="entry name" value="CheY-like_superfamily"/>
</dbReference>
<dbReference type="FunFam" id="1.10.10.10:FF:000005">
    <property type="entry name" value="Two-component system response regulator"/>
    <property type="match status" value="1"/>
</dbReference>
<dbReference type="GO" id="GO:0032993">
    <property type="term" value="C:protein-DNA complex"/>
    <property type="evidence" value="ECO:0007669"/>
    <property type="project" value="TreeGrafter"/>
</dbReference>
<sequence>MRILIVEDDATIGLNIQTVLRRESYAVDQVATAEEAAPRVFSEPYDLLILDWRLPGMSGIDLCGMIRKEGSTVPVLMLTSRSQIEDRVQGLDTGADDYLTKPFDMNELVARVRALLRRPAQQTKDPVISVGKLTLDTNTQTVRYGKETIEFAPREYALLEYLARHHDVVLDRMDIMSHVWDENADPFSNTVDVHIRYLRRKLDGLTKNPLIRTIKGKGYMLCAE</sequence>
<organism evidence="10 11">
    <name type="scientific">Candidatus Wirthbacteria bacterium CG2_30_54_11</name>
    <dbReference type="NCBI Taxonomy" id="1817892"/>
    <lineage>
        <taxon>Bacteria</taxon>
        <taxon>Candidatus Wirthbacteria</taxon>
    </lineage>
</organism>
<keyword evidence="5" id="KW-0804">Transcription</keyword>
<comment type="caution">
    <text evidence="10">The sequence shown here is derived from an EMBL/GenBank/DDBJ whole genome shotgun (WGS) entry which is preliminary data.</text>
</comment>
<evidence type="ECO:0000259" key="8">
    <source>
        <dbReference type="PROSITE" id="PS50110"/>
    </source>
</evidence>
<dbReference type="Proteomes" id="UP000183245">
    <property type="component" value="Unassembled WGS sequence"/>
</dbReference>
<keyword evidence="3" id="KW-0805">Transcription regulation</keyword>
<dbReference type="SUPFAM" id="SSF46894">
    <property type="entry name" value="C-terminal effector domain of the bipartite response regulators"/>
    <property type="match status" value="1"/>
</dbReference>
<evidence type="ECO:0000256" key="1">
    <source>
        <dbReference type="ARBA" id="ARBA00022553"/>
    </source>
</evidence>
<dbReference type="InterPro" id="IPR039420">
    <property type="entry name" value="WalR-like"/>
</dbReference>
<accession>A0A1J5ILV4</accession>
<name>A0A1J5ILV4_9BACT</name>
<dbReference type="Gene3D" id="6.10.250.690">
    <property type="match status" value="1"/>
</dbReference>
<feature type="modified residue" description="4-aspartylphosphate" evidence="6">
    <location>
        <position position="51"/>
    </location>
</feature>
<dbReference type="Pfam" id="PF00072">
    <property type="entry name" value="Response_reg"/>
    <property type="match status" value="1"/>
</dbReference>
<dbReference type="GO" id="GO:0006355">
    <property type="term" value="P:regulation of DNA-templated transcription"/>
    <property type="evidence" value="ECO:0007669"/>
    <property type="project" value="InterPro"/>
</dbReference>
<dbReference type="Pfam" id="PF00486">
    <property type="entry name" value="Trans_reg_C"/>
    <property type="match status" value="1"/>
</dbReference>
<keyword evidence="4 7" id="KW-0238">DNA-binding</keyword>
<dbReference type="GO" id="GO:0005829">
    <property type="term" value="C:cytosol"/>
    <property type="evidence" value="ECO:0007669"/>
    <property type="project" value="TreeGrafter"/>
</dbReference>
<dbReference type="InterPro" id="IPR016032">
    <property type="entry name" value="Sig_transdc_resp-reg_C-effctor"/>
</dbReference>
<dbReference type="AlphaFoldDB" id="A0A1J5ILV4"/>
<feature type="DNA-binding region" description="OmpR/PhoB-type" evidence="7">
    <location>
        <begin position="125"/>
        <end position="223"/>
    </location>
</feature>
<evidence type="ECO:0000256" key="4">
    <source>
        <dbReference type="ARBA" id="ARBA00023125"/>
    </source>
</evidence>
<dbReference type="InterPro" id="IPR036388">
    <property type="entry name" value="WH-like_DNA-bd_sf"/>
</dbReference>
<evidence type="ECO:0000259" key="9">
    <source>
        <dbReference type="PROSITE" id="PS51755"/>
    </source>
</evidence>
<proteinExistence type="predicted"/>
<keyword evidence="2" id="KW-0902">Two-component regulatory system</keyword>
<dbReference type="InterPro" id="IPR001867">
    <property type="entry name" value="OmpR/PhoB-type_DNA-bd"/>
</dbReference>
<dbReference type="SMART" id="SM00448">
    <property type="entry name" value="REC"/>
    <property type="match status" value="1"/>
</dbReference>
<dbReference type="Gene3D" id="1.10.10.10">
    <property type="entry name" value="Winged helix-like DNA-binding domain superfamily/Winged helix DNA-binding domain"/>
    <property type="match status" value="1"/>
</dbReference>
<dbReference type="STRING" id="1817892.AUK40_01930"/>
<dbReference type="CDD" id="cd17624">
    <property type="entry name" value="REC_OmpR_PmrA-like"/>
    <property type="match status" value="1"/>
</dbReference>
<dbReference type="CDD" id="cd00383">
    <property type="entry name" value="trans_reg_C"/>
    <property type="match status" value="1"/>
</dbReference>
<evidence type="ECO:0000313" key="11">
    <source>
        <dbReference type="Proteomes" id="UP000183245"/>
    </source>
</evidence>